<name>A0ABW0I6P8_9BACL</name>
<organism evidence="2 3">
    <name type="scientific">Cohnella soli</name>
    <dbReference type="NCBI Taxonomy" id="425005"/>
    <lineage>
        <taxon>Bacteria</taxon>
        <taxon>Bacillati</taxon>
        <taxon>Bacillota</taxon>
        <taxon>Bacilli</taxon>
        <taxon>Bacillales</taxon>
        <taxon>Paenibacillaceae</taxon>
        <taxon>Cohnella</taxon>
    </lineage>
</organism>
<sequence>MPEMRSRVRGGSRFFIRNGGPLVAHSPERIYEEVGFIAYYFHWAHDDIMNMEHRERRRWCDEISKINRKLNDEPDKQNVFDVFGKR</sequence>
<dbReference type="EMBL" id="JBHSMI010000067">
    <property type="protein sequence ID" value="MFC5406957.1"/>
    <property type="molecule type" value="Genomic_DNA"/>
</dbReference>
<dbReference type="RefSeq" id="WP_378139200.1">
    <property type="nucleotide sequence ID" value="NZ_JBHSMI010000067.1"/>
</dbReference>
<protein>
    <submittedName>
        <fullName evidence="2">DUF6760 family protein</fullName>
    </submittedName>
</protein>
<comment type="caution">
    <text evidence="2">The sequence shown here is derived from an EMBL/GenBank/DDBJ whole genome shotgun (WGS) entry which is preliminary data.</text>
</comment>
<dbReference type="InterPro" id="IPR046648">
    <property type="entry name" value="DUF6760"/>
</dbReference>
<accession>A0ABW0I6P8</accession>
<gene>
    <name evidence="2" type="ORF">ACFPOF_29885</name>
</gene>
<evidence type="ECO:0000313" key="2">
    <source>
        <dbReference type="EMBL" id="MFC5406957.1"/>
    </source>
</evidence>
<reference evidence="3" key="1">
    <citation type="journal article" date="2019" name="Int. J. Syst. Evol. Microbiol.">
        <title>The Global Catalogue of Microorganisms (GCM) 10K type strain sequencing project: providing services to taxonomists for standard genome sequencing and annotation.</title>
        <authorList>
            <consortium name="The Broad Institute Genomics Platform"/>
            <consortium name="The Broad Institute Genome Sequencing Center for Infectious Disease"/>
            <person name="Wu L."/>
            <person name="Ma J."/>
        </authorList>
    </citation>
    <scope>NUCLEOTIDE SEQUENCE [LARGE SCALE GENOMIC DNA]</scope>
    <source>
        <strain evidence="3">CGMCC 1.18575</strain>
    </source>
</reference>
<evidence type="ECO:0000259" key="1">
    <source>
        <dbReference type="Pfam" id="PF20546"/>
    </source>
</evidence>
<feature type="domain" description="DUF6760" evidence="1">
    <location>
        <begin position="26"/>
        <end position="81"/>
    </location>
</feature>
<evidence type="ECO:0000313" key="3">
    <source>
        <dbReference type="Proteomes" id="UP001596113"/>
    </source>
</evidence>
<proteinExistence type="predicted"/>
<dbReference type="Proteomes" id="UP001596113">
    <property type="component" value="Unassembled WGS sequence"/>
</dbReference>
<dbReference type="Pfam" id="PF20546">
    <property type="entry name" value="DUF6760"/>
    <property type="match status" value="1"/>
</dbReference>
<keyword evidence="3" id="KW-1185">Reference proteome</keyword>